<dbReference type="EMBL" id="JYNV01000178">
    <property type="protein sequence ID" value="KZM24056.1"/>
    <property type="molecule type" value="Genomic_DNA"/>
</dbReference>
<dbReference type="PANTHER" id="PTHR39596:SF2">
    <property type="entry name" value="HET DOMAIN PROTEIN (AFU_ORTHOLOGUE AFUA_1G17550)-RELATED"/>
    <property type="match status" value="1"/>
</dbReference>
<accession>A0A163F0C4</accession>
<dbReference type="PANTHER" id="PTHR39596">
    <property type="match status" value="1"/>
</dbReference>
<evidence type="ECO:0000313" key="2">
    <source>
        <dbReference type="Proteomes" id="UP000076837"/>
    </source>
</evidence>
<organism evidence="1 2">
    <name type="scientific">Didymella rabiei</name>
    <name type="common">Chickpea ascochyta blight fungus</name>
    <name type="synonym">Mycosphaerella rabiei</name>
    <dbReference type="NCBI Taxonomy" id="5454"/>
    <lineage>
        <taxon>Eukaryota</taxon>
        <taxon>Fungi</taxon>
        <taxon>Dikarya</taxon>
        <taxon>Ascomycota</taxon>
        <taxon>Pezizomycotina</taxon>
        <taxon>Dothideomycetes</taxon>
        <taxon>Pleosporomycetidae</taxon>
        <taxon>Pleosporales</taxon>
        <taxon>Pleosporineae</taxon>
        <taxon>Didymellaceae</taxon>
        <taxon>Ascochyta</taxon>
    </lineage>
</organism>
<gene>
    <name evidence="1" type="ORF">ST47_g4808</name>
</gene>
<evidence type="ECO:0000313" key="1">
    <source>
        <dbReference type="EMBL" id="KZM24056.1"/>
    </source>
</evidence>
<dbReference type="Proteomes" id="UP000076837">
    <property type="component" value="Unassembled WGS sequence"/>
</dbReference>
<proteinExistence type="predicted"/>
<keyword evidence="2" id="KW-1185">Reference proteome</keyword>
<comment type="caution">
    <text evidence="1">The sequence shown here is derived from an EMBL/GenBank/DDBJ whole genome shotgun (WGS) entry which is preliminary data.</text>
</comment>
<protein>
    <submittedName>
        <fullName evidence="1">Uncharacterized protein</fullName>
    </submittedName>
</protein>
<dbReference type="AlphaFoldDB" id="A0A163F0C4"/>
<dbReference type="OrthoDB" id="2426273at2759"/>
<name>A0A163F0C4_DIDRA</name>
<sequence>MSTNYIPITWSNTQQADTKRRNCIEGILKSNYVGPIRALQASLNEFCHWSADEVSALFREFPPLPDRLLYPMGPEARYPPTGGKRWMGAAGAVALLGVVDVLAVATSPIILLRSSQQRKEAFSAVVDANKLIVSSQLFVSASLELMEKAGKCNQALCVNKWGQFKILGSGYAAVSHVWAETMGFEFHNEKLEQDGRGILMNHFNKIMGKALQCGYEWIWFDLLAIPKRSTHGTNDARFTQTKTLIINSLHSIYRNAAAVIILDSFALHLPSGDPLKIAPLLVCGMWLTRVWTYQEVKLAQKALVVTATHVVNLQDILDVVAVQEHLNPQRWSELHKTIARLRPIKDQGIYLADIALSCTNRNTENEIDYARGFFALLGLQWQAGWTYEDGIQHIYKSRPQEAAMLASMHNPRGLPKPFSWAPKYLAHQQGKIHAAHELACAGNGVTGSWYTTTVLKLVHVASYGQAAAESSDDKMAFQLLVDGGSGAPVIVTVVTFGSEWTQALKCWADVIPGGRTRLLCPTNFDGQFPFPVVLLSVQITNTAVAEVTDSAILVNGTVAAPQVQWLLT</sequence>
<dbReference type="STRING" id="5454.A0A163F0C4"/>
<reference evidence="1 2" key="1">
    <citation type="journal article" date="2016" name="Sci. Rep.">
        <title>Draft genome sequencing and secretome analysis of fungal phytopathogen Ascochyta rabiei provides insight into the necrotrophic effector repertoire.</title>
        <authorList>
            <person name="Verma S."/>
            <person name="Gazara R.K."/>
            <person name="Nizam S."/>
            <person name="Parween S."/>
            <person name="Chattopadhyay D."/>
            <person name="Verma P.K."/>
        </authorList>
    </citation>
    <scope>NUCLEOTIDE SEQUENCE [LARGE SCALE GENOMIC DNA]</scope>
    <source>
        <strain evidence="1 2">ArDII</strain>
    </source>
</reference>